<dbReference type="Pfam" id="PF23559">
    <property type="entry name" value="WHD_DRP"/>
    <property type="match status" value="1"/>
</dbReference>
<dbReference type="Gene3D" id="3.80.10.10">
    <property type="entry name" value="Ribonuclease Inhibitor"/>
    <property type="match status" value="4"/>
</dbReference>
<evidence type="ECO:0000313" key="13">
    <source>
        <dbReference type="EMBL" id="KXG24134.1"/>
    </source>
</evidence>
<dbReference type="OrthoDB" id="777601at2759"/>
<evidence type="ECO:0000256" key="2">
    <source>
        <dbReference type="ARBA" id="ARBA00022614"/>
    </source>
</evidence>
<dbReference type="Gene3D" id="1.20.5.4130">
    <property type="match status" value="1"/>
</dbReference>
<name>A0A1B6PEM6_SORBI</name>
<dbReference type="GO" id="GO:0042742">
    <property type="term" value="P:defense response to bacterium"/>
    <property type="evidence" value="ECO:0007669"/>
    <property type="project" value="UniProtKB-ARBA"/>
</dbReference>
<evidence type="ECO:0000256" key="4">
    <source>
        <dbReference type="ARBA" id="ARBA00022741"/>
    </source>
</evidence>
<dbReference type="Gramene" id="KXG24134">
    <property type="protein sequence ID" value="KXG24134"/>
    <property type="gene ID" value="SORBI_3008G189400"/>
</dbReference>
<dbReference type="Pfam" id="PF00560">
    <property type="entry name" value="LRR_1"/>
    <property type="match status" value="3"/>
</dbReference>
<feature type="domain" description="Disease resistance protein winged helix" evidence="10">
    <location>
        <begin position="415"/>
        <end position="494"/>
    </location>
</feature>
<dbReference type="InterPro" id="IPR002182">
    <property type="entry name" value="NB-ARC"/>
</dbReference>
<evidence type="ECO:0000259" key="11">
    <source>
        <dbReference type="Pfam" id="PF23598"/>
    </source>
</evidence>
<feature type="domain" description="R13L1/DRL21-like LRR repeat region" evidence="12">
    <location>
        <begin position="997"/>
        <end position="1112"/>
    </location>
</feature>
<dbReference type="Pfam" id="PF25019">
    <property type="entry name" value="LRR_R13L1-DRL21"/>
    <property type="match status" value="1"/>
</dbReference>
<dbReference type="Gene3D" id="3.40.50.300">
    <property type="entry name" value="P-loop containing nucleotide triphosphate hydrolases"/>
    <property type="match status" value="1"/>
</dbReference>
<dbReference type="PRINTS" id="PR00364">
    <property type="entry name" value="DISEASERSIST"/>
</dbReference>
<evidence type="ECO:0000256" key="6">
    <source>
        <dbReference type="ARBA" id="ARBA00022840"/>
    </source>
</evidence>
<keyword evidence="2" id="KW-0433">Leucine-rich repeat</keyword>
<dbReference type="GO" id="GO:0005524">
    <property type="term" value="F:ATP binding"/>
    <property type="evidence" value="ECO:0007669"/>
    <property type="project" value="UniProtKB-KW"/>
</dbReference>
<keyword evidence="3" id="KW-0677">Repeat</keyword>
<dbReference type="InterPro" id="IPR042197">
    <property type="entry name" value="Apaf_helical"/>
</dbReference>
<evidence type="ECO:0000256" key="7">
    <source>
        <dbReference type="ARBA" id="ARBA00023054"/>
    </source>
</evidence>
<organism evidence="13 14">
    <name type="scientific">Sorghum bicolor</name>
    <name type="common">Sorghum</name>
    <name type="synonym">Sorghum vulgare</name>
    <dbReference type="NCBI Taxonomy" id="4558"/>
    <lineage>
        <taxon>Eukaryota</taxon>
        <taxon>Viridiplantae</taxon>
        <taxon>Streptophyta</taxon>
        <taxon>Embryophyta</taxon>
        <taxon>Tracheophyta</taxon>
        <taxon>Spermatophyta</taxon>
        <taxon>Magnoliopsida</taxon>
        <taxon>Liliopsida</taxon>
        <taxon>Poales</taxon>
        <taxon>Poaceae</taxon>
        <taxon>PACMAD clade</taxon>
        <taxon>Panicoideae</taxon>
        <taxon>Andropogonodae</taxon>
        <taxon>Andropogoneae</taxon>
        <taxon>Sorghinae</taxon>
        <taxon>Sorghum</taxon>
    </lineage>
</organism>
<keyword evidence="4" id="KW-0547">Nucleotide-binding</keyword>
<evidence type="ECO:0000259" key="9">
    <source>
        <dbReference type="Pfam" id="PF18052"/>
    </source>
</evidence>
<dbReference type="EMBL" id="CM000767">
    <property type="protein sequence ID" value="KXG24134.1"/>
    <property type="molecule type" value="Genomic_DNA"/>
</dbReference>
<feature type="domain" description="NB-ARC" evidence="8">
    <location>
        <begin position="160"/>
        <end position="329"/>
    </location>
</feature>
<dbReference type="Pfam" id="PF23598">
    <property type="entry name" value="LRR_14"/>
    <property type="match status" value="1"/>
</dbReference>
<proteinExistence type="inferred from homology"/>
<dbReference type="OMA" id="DLSGCCN"/>
<evidence type="ECO:0000259" key="10">
    <source>
        <dbReference type="Pfam" id="PF23559"/>
    </source>
</evidence>
<dbReference type="Proteomes" id="UP000000768">
    <property type="component" value="Chromosome 8"/>
</dbReference>
<evidence type="ECO:0000256" key="1">
    <source>
        <dbReference type="ARBA" id="ARBA00008894"/>
    </source>
</evidence>
<sequence>MALAVVGEALASVVLKEVSRKLGSAIGQQIKARWNLERDMEDIKNTLGIVQAVLRDAERRSVREEAVNLWLKMLKDAAYDISDMFDEFEDKLSKGKFSSSVAKLTMGKKLKSMREKLAKIAAQRTQFSFKLDACSTDQEEIKKRQTTSKINRATIVGRQKEKDDIVTLLKSDEEQETLVIPIFGFGGIGKTTLAKLVFNDDRMQDFDLRVWVYVSPHFDLEMIGKSIISQIKQPVEGLDDLQSVSNCLEEALGGRSCLIVLDDVWESNFFQLDKLRLMLSNFKEKSNIRIIVTTRTEEVASNIGTVTPYKLKALSDDHCWTLFKHMAFQSGFSCREDKNVLDKIGWDIAKKCQGVPMAAQALGFMLRNKSVEEWKKVRDSDIWDGSSTTDMLPSLKLSYYQMTDYLKLCFSYCSVFPKGCEIHRGDLIQQWISLGFIPSSLGEHLTLEKIGENYVNELLGMSFLQYSRPTSLVTKEDTNNSMLLSMHDLIHDLARSVLGDELFFVDGKKGYTSTNGNHRYALVVNGTRQIDLRNYFPTKLRSLHIFDSMEIHPSLYSKSLRVLDLSKFSTGNFPASIGKLKQLRYLGARGMQHESVPEHVTSLSKLMYLNISGSSKISTLPDSVKALRSLLHLDLSDSCNLSSLPESFGDLANLSHLNLANCSLLKALPESVNKLRSLLHLDLSGCCNLSSLPESFGDLENLSHLNLTNCSLLKALPESVNKLRSLLHLDLSGCCNLCSLPESFGDLTNLTDLNLANCVLLNTLPDSVDKLRDLFCLDLSGCCNLCSLPESSGDMMNLSHLYLANCSLLKTLPESVHKLKSLRHLDLSGCTSLCSLPECFGDLINLSHLNLAKCTDLCSLPKSFGRLFELQYLNLSDCLRLDLWFDIETVCCLTKLQYLNLSRCPSLMHIPESVINLKNLHTLDLSRCHWIQRFPESLCGMASLKFLLIHECTPWFQQRVRESQFKNDMLMLPNFIVQRSASGQSSNISRLQSIYPAELEIKCLENVASIEEANAVNLANKSVLAKLVLAWTPAVEHFVEDEALLRELQPPENLMFLRVQGYMATSFPRWVMDMESCLLHLVCIEMVDLPRCEHLPPLGQLKNLQQLILKRMPILKKLGTEICGGSGAFKKLKEFTLVDLDTLEEWVTKVPVNGEFMFPSLHKFYICRCPKLRLTPCLPRAIEWKIQAADEIIASQYDAGSPSSTLSKVHVVSCQLQPNQWALLRFLPALEVLEISNYRLGKLPDSISFLVSLRSLKIDVSTDDPEERFDWLLFLSAISGDQEVVMFPLTQLTALEDLEISFNNELQTWCKKHDRWTLQNAKNESATFFERHLVRIKRKEGQPLSRYILQLKQQAEAFSAVGQTLRDNEVIMCLLLQSGSRISCSTDDSDREVIMSILLAINLDAESPKLSSHDEKRQLWLWLQRTRDEAVPNGLVTLTNGVTLNDLYARLVRHEEGQRINIHKTDLWWRCDTTSDETQDLLSPLPSSTSVEPVCISGGSNTGSRFQLAGKPTNAARSAWAGTGSLLPPRVSGLGRGRVVRVRVKVRVKVRVRARRGS</sequence>
<comment type="similarity">
    <text evidence="1">Belongs to the disease resistance NB-LRR family.</text>
</comment>
<dbReference type="InterPro" id="IPR055414">
    <property type="entry name" value="LRR_R13L4/SHOC2-like"/>
</dbReference>
<evidence type="ECO:0000259" key="8">
    <source>
        <dbReference type="Pfam" id="PF00931"/>
    </source>
</evidence>
<dbReference type="InterPro" id="IPR056789">
    <property type="entry name" value="LRR_R13L1-DRL21"/>
</dbReference>
<accession>A0A1B6PEM6</accession>
<keyword evidence="7" id="KW-0175">Coiled coil</keyword>
<dbReference type="Gene3D" id="1.10.10.10">
    <property type="entry name" value="Winged helix-like DNA-binding domain superfamily/Winged helix DNA-binding domain"/>
    <property type="match status" value="1"/>
</dbReference>
<dbReference type="PANTHER" id="PTHR36766:SF73">
    <property type="entry name" value="NB-ARC DOMAIN-CONTAINING PROTEIN"/>
    <property type="match status" value="1"/>
</dbReference>
<gene>
    <name evidence="13" type="ORF">SORBI_3008G189400</name>
</gene>
<evidence type="ECO:0000256" key="5">
    <source>
        <dbReference type="ARBA" id="ARBA00022821"/>
    </source>
</evidence>
<dbReference type="Pfam" id="PF18052">
    <property type="entry name" value="Rx_N"/>
    <property type="match status" value="1"/>
</dbReference>
<keyword evidence="14" id="KW-1185">Reference proteome</keyword>
<dbReference type="InterPro" id="IPR032675">
    <property type="entry name" value="LRR_dom_sf"/>
</dbReference>
<dbReference type="SUPFAM" id="SSF52058">
    <property type="entry name" value="L domain-like"/>
    <property type="match status" value="2"/>
</dbReference>
<keyword evidence="6" id="KW-0067">ATP-binding</keyword>
<reference evidence="14" key="2">
    <citation type="journal article" date="2018" name="Plant J.">
        <title>The Sorghum bicolor reference genome: improved assembly, gene annotations, a transcriptome atlas, and signatures of genome organization.</title>
        <authorList>
            <person name="McCormick R.F."/>
            <person name="Truong S.K."/>
            <person name="Sreedasyam A."/>
            <person name="Jenkins J."/>
            <person name="Shu S."/>
            <person name="Sims D."/>
            <person name="Kennedy M."/>
            <person name="Amirebrahimi M."/>
            <person name="Weers B.D."/>
            <person name="McKinley B."/>
            <person name="Mattison A."/>
            <person name="Morishige D.T."/>
            <person name="Grimwood J."/>
            <person name="Schmutz J."/>
            <person name="Mullet J.E."/>
        </authorList>
    </citation>
    <scope>NUCLEOTIDE SEQUENCE [LARGE SCALE GENOMIC DNA]</scope>
    <source>
        <strain evidence="14">cv. BTx623</strain>
    </source>
</reference>
<dbReference type="InterPro" id="IPR058922">
    <property type="entry name" value="WHD_DRP"/>
</dbReference>
<dbReference type="InParanoid" id="A0A1B6PEM6"/>
<evidence type="ECO:0000313" key="14">
    <source>
        <dbReference type="Proteomes" id="UP000000768"/>
    </source>
</evidence>
<dbReference type="SUPFAM" id="SSF52540">
    <property type="entry name" value="P-loop containing nucleoside triphosphate hydrolases"/>
    <property type="match status" value="1"/>
</dbReference>
<dbReference type="Pfam" id="PF00931">
    <property type="entry name" value="NB-ARC"/>
    <property type="match status" value="1"/>
</dbReference>
<dbReference type="PANTHER" id="PTHR36766">
    <property type="entry name" value="PLANT BROAD-SPECTRUM MILDEW RESISTANCE PROTEIN RPW8"/>
    <property type="match status" value="1"/>
</dbReference>
<dbReference type="GO" id="GO:0009626">
    <property type="term" value="P:plant-type hypersensitive response"/>
    <property type="evidence" value="ECO:0007669"/>
    <property type="project" value="UniProtKB-ARBA"/>
</dbReference>
<feature type="domain" description="Disease resistance N-terminal" evidence="9">
    <location>
        <begin position="14"/>
        <end position="99"/>
    </location>
</feature>
<keyword evidence="5" id="KW-0611">Plant defense</keyword>
<dbReference type="InterPro" id="IPR001611">
    <property type="entry name" value="Leu-rich_rpt"/>
</dbReference>
<dbReference type="STRING" id="4558.A0A1B6PEM6"/>
<protein>
    <submittedName>
        <fullName evidence="13">Uncharacterized protein</fullName>
    </submittedName>
</protein>
<dbReference type="InterPro" id="IPR036388">
    <property type="entry name" value="WH-like_DNA-bd_sf"/>
</dbReference>
<dbReference type="GO" id="GO:0043531">
    <property type="term" value="F:ADP binding"/>
    <property type="evidence" value="ECO:0007669"/>
    <property type="project" value="InterPro"/>
</dbReference>
<dbReference type="GO" id="GO:0002758">
    <property type="term" value="P:innate immune response-activating signaling pathway"/>
    <property type="evidence" value="ECO:0007669"/>
    <property type="project" value="UniProtKB-ARBA"/>
</dbReference>
<reference evidence="13 14" key="1">
    <citation type="journal article" date="2009" name="Nature">
        <title>The Sorghum bicolor genome and the diversification of grasses.</title>
        <authorList>
            <person name="Paterson A.H."/>
            <person name="Bowers J.E."/>
            <person name="Bruggmann R."/>
            <person name="Dubchak I."/>
            <person name="Grimwood J."/>
            <person name="Gundlach H."/>
            <person name="Haberer G."/>
            <person name="Hellsten U."/>
            <person name="Mitros T."/>
            <person name="Poliakov A."/>
            <person name="Schmutz J."/>
            <person name="Spannagl M."/>
            <person name="Tang H."/>
            <person name="Wang X."/>
            <person name="Wicker T."/>
            <person name="Bharti A.K."/>
            <person name="Chapman J."/>
            <person name="Feltus F.A."/>
            <person name="Gowik U."/>
            <person name="Grigoriev I.V."/>
            <person name="Lyons E."/>
            <person name="Maher C.A."/>
            <person name="Martis M."/>
            <person name="Narechania A."/>
            <person name="Otillar R.P."/>
            <person name="Penning B.W."/>
            <person name="Salamov A.A."/>
            <person name="Wang Y."/>
            <person name="Zhang L."/>
            <person name="Carpita N.C."/>
            <person name="Freeling M."/>
            <person name="Gingle A.R."/>
            <person name="Hash C.T."/>
            <person name="Keller B."/>
            <person name="Klein P."/>
            <person name="Kresovich S."/>
            <person name="McCann M.C."/>
            <person name="Ming R."/>
            <person name="Peterson D.G."/>
            <person name="Mehboob-ur-Rahman"/>
            <person name="Ware D."/>
            <person name="Westhoff P."/>
            <person name="Mayer K.F."/>
            <person name="Messing J."/>
            <person name="Rokhsar D.S."/>
        </authorList>
    </citation>
    <scope>NUCLEOTIDE SEQUENCE [LARGE SCALE GENOMIC DNA]</scope>
    <source>
        <strain evidence="14">cv. BTx623</strain>
    </source>
</reference>
<feature type="domain" description="Disease resistance R13L4/SHOC-2-like LRR" evidence="11">
    <location>
        <begin position="539"/>
        <end position="661"/>
    </location>
</feature>
<dbReference type="InterPro" id="IPR041118">
    <property type="entry name" value="Rx_N"/>
</dbReference>
<dbReference type="eggNOG" id="KOG4658">
    <property type="taxonomic scope" value="Eukaryota"/>
</dbReference>
<dbReference type="FunFam" id="1.10.10.10:FF:000322">
    <property type="entry name" value="Probable disease resistance protein At1g63360"/>
    <property type="match status" value="1"/>
</dbReference>
<dbReference type="InterPro" id="IPR027417">
    <property type="entry name" value="P-loop_NTPase"/>
</dbReference>
<evidence type="ECO:0000256" key="3">
    <source>
        <dbReference type="ARBA" id="ARBA00022737"/>
    </source>
</evidence>
<evidence type="ECO:0000259" key="12">
    <source>
        <dbReference type="Pfam" id="PF25019"/>
    </source>
</evidence>
<dbReference type="Gene3D" id="1.10.8.430">
    <property type="entry name" value="Helical domain of apoptotic protease-activating factors"/>
    <property type="match status" value="1"/>
</dbReference>